<feature type="domain" description="Ig-like" evidence="8">
    <location>
        <begin position="322"/>
        <end position="398"/>
    </location>
</feature>
<evidence type="ECO:0000256" key="5">
    <source>
        <dbReference type="ARBA" id="ARBA00023319"/>
    </source>
</evidence>
<dbReference type="InterPro" id="IPR036179">
    <property type="entry name" value="Ig-like_dom_sf"/>
</dbReference>
<comment type="subcellular location">
    <subcellularLocation>
        <location evidence="1">Membrane</location>
        <topology evidence="1">Single-pass type I membrane protein</topology>
    </subcellularLocation>
</comment>
<dbReference type="GO" id="GO:0050839">
    <property type="term" value="F:cell adhesion molecule binding"/>
    <property type="evidence" value="ECO:0007669"/>
    <property type="project" value="TreeGrafter"/>
</dbReference>
<dbReference type="SMART" id="SM00408">
    <property type="entry name" value="IGc2"/>
    <property type="match status" value="6"/>
</dbReference>
<dbReference type="PANTHER" id="PTHR11640">
    <property type="entry name" value="NEPHRIN"/>
    <property type="match status" value="1"/>
</dbReference>
<feature type="signal peptide" evidence="7">
    <location>
        <begin position="1"/>
        <end position="23"/>
    </location>
</feature>
<gene>
    <name evidence="9" type="ORF">MCOR_51595</name>
</gene>
<dbReference type="GO" id="GO:0005886">
    <property type="term" value="C:plasma membrane"/>
    <property type="evidence" value="ECO:0007669"/>
    <property type="project" value="TreeGrafter"/>
</dbReference>
<reference evidence="9 10" key="1">
    <citation type="submission" date="2020-06" db="EMBL/GenBank/DDBJ databases">
        <authorList>
            <person name="Li R."/>
            <person name="Bekaert M."/>
        </authorList>
    </citation>
    <scope>NUCLEOTIDE SEQUENCE [LARGE SCALE GENOMIC DNA]</scope>
    <source>
        <strain evidence="10">wild</strain>
    </source>
</reference>
<dbReference type="EMBL" id="CACVKT020009002">
    <property type="protein sequence ID" value="CAC5419221.1"/>
    <property type="molecule type" value="Genomic_DNA"/>
</dbReference>
<keyword evidence="10" id="KW-1185">Reference proteome</keyword>
<feature type="domain" description="Ig-like" evidence="8">
    <location>
        <begin position="513"/>
        <end position="588"/>
    </location>
</feature>
<dbReference type="InterPro" id="IPR003599">
    <property type="entry name" value="Ig_sub"/>
</dbReference>
<dbReference type="Proteomes" id="UP000507470">
    <property type="component" value="Unassembled WGS sequence"/>
</dbReference>
<sequence>MTFGLHDYLCFVIFILTVGKLQGKSQVPVIEGVVKSQDGRQKVHGNEGKSLTVTCTSELDMITLMYNNTDYNETTLNNGSYSVNFTIIAVRGDDGQNITCHAVNSTDGEEYETWAVIYLSLKPTDIRLEGVGTVEENDNVTITCTSTGSRPAPDWMALWIYTTFENKTLTVLYDNITDTYTASITFTRQIIMTNLSFTSFNNGGNFYVHYGPDIDQVYLTGRTSGNEGYTETYKCSTGYTNPNATIHWFNGSVEIFPPQPPDVIKHNTQNTLYIGKSFSSSQEWKIKFSRYHKGTVIKCVVLGTNNNSVTVTKTISDIYYKPELEITGHQLIDNVTGHYIINEGETLNLTCELLGANPMTTVAFSSPGTSGSTTASLIITDIQYHHDRDQFTCSSVNSVGTAYIYIVLDVQYGPHISYGYKNIVEEGGNITIECRVESNPPATVWWEKEGDNSTSYNGNMLALTSVSREQGGAYICFAASYRKYENGTKEVLSNETYIVGVQYGPGSSIRLSPNVTALELDTGTHVPVIRCIADCNPECQYTWYFTSGMIKSGSELNLGNASSYWHIGEVKCKAENNVFRTEYTAHITFTMYIRREYFYGPGSSIRLSPNVTSLELDTGTHVPVIRCIADCNPECQYTWYFTSGMIKSGSELNLGNASSYWHIGEVKCKAENNVFRTEYTAHITFTMYIRHPPSIDEVDTNSINWYSEGSEIQVTCDVKSYPQANITWYRNNMEVITPDTYYTNATTTCQYDCSTKGVLTIKHAACLDHRSHYTCNAENIMGKTAMESRNGVSIQCHARPAHDNVYNFTLREGEGINLTATYISIPSPYVSWYFRHAPTSNNISLHVDSPGGRQDNIYYRSDYEIKYLRNYDFGQYLAVGNNYVGNVDSTIIFNIFEDTTIPAGWPLRPFGLEVRCTENSAEFSWISAYNGGSNQTFTAYYSWFKPGNNIKGPEEIADTGEGTRIKVHIQPLDTGYPFFFTVSSRNINGMTESDAYVNCNTSKTETSSPKSREQKSSSNAGVIAGAVIGAILFIVVVAVIVFIVAKRTQKVKGNVKFADLHLSFYKSKD</sequence>
<dbReference type="PROSITE" id="PS50835">
    <property type="entry name" value="IG_LIKE"/>
    <property type="match status" value="6"/>
</dbReference>
<feature type="domain" description="Ig-like" evidence="8">
    <location>
        <begin position="414"/>
        <end position="493"/>
    </location>
</feature>
<evidence type="ECO:0000256" key="6">
    <source>
        <dbReference type="SAM" id="Phobius"/>
    </source>
</evidence>
<evidence type="ECO:0000256" key="3">
    <source>
        <dbReference type="ARBA" id="ARBA00023157"/>
    </source>
</evidence>
<dbReference type="PANTHER" id="PTHR11640:SF158">
    <property type="entry name" value="V-SET AND IMMUNOGLOBULIN DOMAIN-CONTAINING PROTEIN 10-LIKE 2"/>
    <property type="match status" value="1"/>
</dbReference>
<keyword evidence="2 6" id="KW-0472">Membrane</keyword>
<dbReference type="AlphaFoldDB" id="A0A6J8EJG7"/>
<keyword evidence="5" id="KW-0393">Immunoglobulin domain</keyword>
<keyword evidence="6" id="KW-1133">Transmembrane helix</keyword>
<keyword evidence="3" id="KW-1015">Disulfide bond</keyword>
<feature type="transmembrane region" description="Helical" evidence="6">
    <location>
        <begin position="1020"/>
        <end position="1045"/>
    </location>
</feature>
<evidence type="ECO:0000313" key="10">
    <source>
        <dbReference type="Proteomes" id="UP000507470"/>
    </source>
</evidence>
<dbReference type="CDD" id="cd00096">
    <property type="entry name" value="Ig"/>
    <property type="match status" value="1"/>
</dbReference>
<dbReference type="InterPro" id="IPR003598">
    <property type="entry name" value="Ig_sub2"/>
</dbReference>
<dbReference type="GO" id="GO:0005911">
    <property type="term" value="C:cell-cell junction"/>
    <property type="evidence" value="ECO:0007669"/>
    <property type="project" value="TreeGrafter"/>
</dbReference>
<keyword evidence="7" id="KW-0732">Signal</keyword>
<evidence type="ECO:0000256" key="7">
    <source>
        <dbReference type="SAM" id="SignalP"/>
    </source>
</evidence>
<evidence type="ECO:0000256" key="4">
    <source>
        <dbReference type="ARBA" id="ARBA00023180"/>
    </source>
</evidence>
<dbReference type="InterPro" id="IPR013783">
    <property type="entry name" value="Ig-like_fold"/>
</dbReference>
<dbReference type="GO" id="GO:0098609">
    <property type="term" value="P:cell-cell adhesion"/>
    <property type="evidence" value="ECO:0007669"/>
    <property type="project" value="TreeGrafter"/>
</dbReference>
<protein>
    <recommendedName>
        <fullName evidence="8">Ig-like domain-containing protein</fullName>
    </recommendedName>
</protein>
<dbReference type="Gene3D" id="2.60.40.10">
    <property type="entry name" value="Immunoglobulins"/>
    <property type="match status" value="6"/>
</dbReference>
<dbReference type="SUPFAM" id="SSF48726">
    <property type="entry name" value="Immunoglobulin"/>
    <property type="match status" value="5"/>
</dbReference>
<keyword evidence="4" id="KW-0325">Glycoprotein</keyword>
<evidence type="ECO:0000313" key="9">
    <source>
        <dbReference type="EMBL" id="CAC5419221.1"/>
    </source>
</evidence>
<evidence type="ECO:0000259" key="8">
    <source>
        <dbReference type="PROSITE" id="PS50835"/>
    </source>
</evidence>
<dbReference type="OrthoDB" id="6150685at2759"/>
<accession>A0A6J8EJG7</accession>
<name>A0A6J8EJG7_MYTCO</name>
<organism evidence="9 10">
    <name type="scientific">Mytilus coruscus</name>
    <name type="common">Sea mussel</name>
    <dbReference type="NCBI Taxonomy" id="42192"/>
    <lineage>
        <taxon>Eukaryota</taxon>
        <taxon>Metazoa</taxon>
        <taxon>Spiralia</taxon>
        <taxon>Lophotrochozoa</taxon>
        <taxon>Mollusca</taxon>
        <taxon>Bivalvia</taxon>
        <taxon>Autobranchia</taxon>
        <taxon>Pteriomorphia</taxon>
        <taxon>Mytilida</taxon>
        <taxon>Mytiloidea</taxon>
        <taxon>Mytilidae</taxon>
        <taxon>Mytilinae</taxon>
        <taxon>Mytilus</taxon>
    </lineage>
</organism>
<dbReference type="InterPro" id="IPR007110">
    <property type="entry name" value="Ig-like_dom"/>
</dbReference>
<feature type="domain" description="Ig-like" evidence="8">
    <location>
        <begin position="212"/>
        <end position="316"/>
    </location>
</feature>
<evidence type="ECO:0000256" key="1">
    <source>
        <dbReference type="ARBA" id="ARBA00004479"/>
    </source>
</evidence>
<keyword evidence="6" id="KW-0812">Transmembrane</keyword>
<proteinExistence type="predicted"/>
<dbReference type="SMART" id="SM00409">
    <property type="entry name" value="IG"/>
    <property type="match status" value="5"/>
</dbReference>
<feature type="chain" id="PRO_5026863745" description="Ig-like domain-containing protein" evidence="7">
    <location>
        <begin position="24"/>
        <end position="1069"/>
    </location>
</feature>
<feature type="domain" description="Ig-like" evidence="8">
    <location>
        <begin position="693"/>
        <end position="793"/>
    </location>
</feature>
<dbReference type="Pfam" id="PF13927">
    <property type="entry name" value="Ig_3"/>
    <property type="match status" value="2"/>
</dbReference>
<evidence type="ECO:0000256" key="2">
    <source>
        <dbReference type="ARBA" id="ARBA00023136"/>
    </source>
</evidence>
<dbReference type="InterPro" id="IPR051275">
    <property type="entry name" value="Cell_adhesion_signaling"/>
</dbReference>
<feature type="domain" description="Ig-like" evidence="8">
    <location>
        <begin position="609"/>
        <end position="684"/>
    </location>
</feature>